<protein>
    <submittedName>
        <fullName evidence="2">Uncharacterized protein</fullName>
    </submittedName>
</protein>
<dbReference type="HOGENOM" id="CLU_1401347_0_0_10"/>
<feature type="transmembrane region" description="Helical" evidence="1">
    <location>
        <begin position="94"/>
        <end position="114"/>
    </location>
</feature>
<dbReference type="Proteomes" id="UP000016630">
    <property type="component" value="Unassembled WGS sequence"/>
</dbReference>
<keyword evidence="1" id="KW-1133">Transmembrane helix</keyword>
<sequence length="194" mass="21519">MAVIRHRLHDARDPKGLLVFGKIEKRNLLPDGRHVAEDTSRQRGGNNGTVLLGKDGFGITLKEFVAVEESKEVGFDRKMGGNQPVLLVGTDKDVFLIVVFADAAYLFHIGYLLANERSGRIATDKSAPVILTLDIVLIDTFVIGMNTIGLLFAPYIEAKQQDEYERESKAYDGNEGVEFVSAEEFEISTHDSYD</sequence>
<evidence type="ECO:0000313" key="2">
    <source>
        <dbReference type="EMBL" id="ERJ63953.1"/>
    </source>
</evidence>
<keyword evidence="1" id="KW-0812">Transmembrane</keyword>
<evidence type="ECO:0000313" key="3">
    <source>
        <dbReference type="Proteomes" id="UP000016630"/>
    </source>
</evidence>
<dbReference type="AlphaFoldDB" id="A0A0E2M2M5"/>
<comment type="caution">
    <text evidence="2">The sequence shown here is derived from an EMBL/GenBank/DDBJ whole genome shotgun (WGS) entry which is preliminary data.</text>
</comment>
<reference evidence="2 3" key="1">
    <citation type="submission" date="2013-06" db="EMBL/GenBank/DDBJ databases">
        <authorList>
            <person name="Weinstock G."/>
            <person name="Sodergren E."/>
            <person name="Lobos E.A."/>
            <person name="Fulton L."/>
            <person name="Fulton R."/>
            <person name="Courtney L."/>
            <person name="Fronick C."/>
            <person name="O'Laughlin M."/>
            <person name="Godfrey J."/>
            <person name="Wilson R.M."/>
            <person name="Miner T."/>
            <person name="Farmer C."/>
            <person name="Delehaunty K."/>
            <person name="Cordes M."/>
            <person name="Minx P."/>
            <person name="Tomlinson C."/>
            <person name="Chen J."/>
            <person name="Wollam A."/>
            <person name="Pepin K.H."/>
            <person name="Bhonagiri V."/>
            <person name="Zhang X."/>
            <person name="Warren W."/>
            <person name="Mitreva M."/>
            <person name="Mardis E.R."/>
            <person name="Wilson R.K."/>
        </authorList>
    </citation>
    <scope>NUCLEOTIDE SEQUENCE [LARGE SCALE GENOMIC DNA]</scope>
    <source>
        <strain evidence="2 3">F0570</strain>
    </source>
</reference>
<keyword evidence="1" id="KW-0472">Membrane</keyword>
<feature type="transmembrane region" description="Helical" evidence="1">
    <location>
        <begin position="135"/>
        <end position="156"/>
    </location>
</feature>
<proteinExistence type="predicted"/>
<name>A0A0E2M2M5_PORGN</name>
<accession>A0A0E2M2M5</accession>
<evidence type="ECO:0000256" key="1">
    <source>
        <dbReference type="SAM" id="Phobius"/>
    </source>
</evidence>
<gene>
    <name evidence="2" type="ORF">HMPREF1555_02228</name>
</gene>
<dbReference type="EMBL" id="AWUW01000146">
    <property type="protein sequence ID" value="ERJ63953.1"/>
    <property type="molecule type" value="Genomic_DNA"/>
</dbReference>
<organism evidence="2 3">
    <name type="scientific">Porphyromonas gingivalis F0570</name>
    <dbReference type="NCBI Taxonomy" id="1227271"/>
    <lineage>
        <taxon>Bacteria</taxon>
        <taxon>Pseudomonadati</taxon>
        <taxon>Bacteroidota</taxon>
        <taxon>Bacteroidia</taxon>
        <taxon>Bacteroidales</taxon>
        <taxon>Porphyromonadaceae</taxon>
        <taxon>Porphyromonas</taxon>
    </lineage>
</organism>